<comment type="similarity">
    <text evidence="3">Belongs to the radical SAM superfamily. KamA family.</text>
</comment>
<keyword evidence="6 11" id="KW-0479">Metal-binding</keyword>
<dbReference type="InterPro" id="IPR013785">
    <property type="entry name" value="Aldolase_TIM"/>
</dbReference>
<dbReference type="GO" id="GO:0016853">
    <property type="term" value="F:isomerase activity"/>
    <property type="evidence" value="ECO:0007669"/>
    <property type="project" value="UniProtKB-KW"/>
</dbReference>
<feature type="binding site" evidence="11">
    <location>
        <position position="112"/>
    </location>
    <ligand>
        <name>[4Fe-4S] cluster</name>
        <dbReference type="ChEBI" id="CHEBI:49883"/>
        <note>4Fe-4S-S-AdoMet</note>
    </ligand>
</feature>
<evidence type="ECO:0000256" key="7">
    <source>
        <dbReference type="ARBA" id="ARBA00022898"/>
    </source>
</evidence>
<keyword evidence="9 11" id="KW-0411">Iron-sulfur</keyword>
<evidence type="ECO:0000256" key="1">
    <source>
        <dbReference type="ARBA" id="ARBA00001933"/>
    </source>
</evidence>
<feature type="binding site" evidence="11">
    <location>
        <position position="105"/>
    </location>
    <ligand>
        <name>[4Fe-4S] cluster</name>
        <dbReference type="ChEBI" id="CHEBI:49883"/>
        <note>4Fe-4S-S-AdoMet</note>
    </ligand>
</feature>
<dbReference type="PANTHER" id="PTHR30538">
    <property type="entry name" value="LYSINE 2,3-AMINOMUTASE-RELATED"/>
    <property type="match status" value="1"/>
</dbReference>
<proteinExistence type="inferred from homology"/>
<dbReference type="Proteomes" id="UP000598196">
    <property type="component" value="Unassembled WGS sequence"/>
</dbReference>
<dbReference type="InterPro" id="IPR007197">
    <property type="entry name" value="rSAM"/>
</dbReference>
<keyword evidence="5" id="KW-0949">S-adenosyl-L-methionine</keyword>
<keyword evidence="7 12" id="KW-0663">Pyridoxal phosphate</keyword>
<reference evidence="14 15" key="1">
    <citation type="journal article" date="2014" name="Int. J. Syst. Evol. Microbiol.">
        <title>Complete genome sequence of Corynebacterium casei LMG S-19264T (=DSM 44701T), isolated from a smear-ripened cheese.</title>
        <authorList>
            <consortium name="US DOE Joint Genome Institute (JGI-PGF)"/>
            <person name="Walter F."/>
            <person name="Albersmeier A."/>
            <person name="Kalinowski J."/>
            <person name="Ruckert C."/>
        </authorList>
    </citation>
    <scope>NUCLEOTIDE SEQUENCE [LARGE SCALE GENOMIC DNA]</scope>
    <source>
        <strain evidence="14 15">CGMCC 1.7029</strain>
    </source>
</reference>
<dbReference type="NCBIfam" id="TIGR03822">
    <property type="entry name" value="AblA_like_2"/>
    <property type="match status" value="1"/>
</dbReference>
<name>A0A918DBY7_9RHOB</name>
<dbReference type="NCBIfam" id="TIGR00238">
    <property type="entry name" value="KamA family radical SAM protein"/>
    <property type="match status" value="1"/>
</dbReference>
<evidence type="ECO:0000256" key="11">
    <source>
        <dbReference type="PIRSR" id="PIRSR004911-1"/>
    </source>
</evidence>
<comment type="cofactor">
    <cofactor evidence="2">
        <name>[4Fe-4S] cluster</name>
        <dbReference type="ChEBI" id="CHEBI:49883"/>
    </cofactor>
</comment>
<dbReference type="OrthoDB" id="9768064at2"/>
<evidence type="ECO:0000256" key="4">
    <source>
        <dbReference type="ARBA" id="ARBA00022485"/>
    </source>
</evidence>
<sequence>MTADRTPPSAALTRVADLVAEGLVSAGNAEGLEAVAERFRIRLSPAMRDQAASQGIAAQFVPTLAEAITRPEELVDPIGDRAYSPAPGLTHRYPDRVILAVTQVCEVYCRFCFRRETVGATGVLPEGDLSQAIDYIARTPAIREVILTGGDPMSLSARRLAAVLDLLEAVPHVETLRIHSRVPVVAPERVDAAMIAALDREKPVHLVIHTNHPDELTPDAAAAMRRLNRAGVAMFSQSVLLRGVNDDADVLEALFRGLLRNRVKPYYLHHCDLAEGTSHFRTTIAEGRAIMAELKRRLSGLALPSYVLDIPGGAGKVMLTSAHVQPDGDGRWQVTDRLGRVHAYADPARA</sequence>
<accession>A0A918DBY7</accession>
<dbReference type="InterPro" id="IPR003739">
    <property type="entry name" value="Lys_aminomutase/Glu_NH3_mut"/>
</dbReference>
<keyword evidence="15" id="KW-1185">Reference proteome</keyword>
<dbReference type="CDD" id="cd01335">
    <property type="entry name" value="Radical_SAM"/>
    <property type="match status" value="1"/>
</dbReference>
<evidence type="ECO:0000256" key="12">
    <source>
        <dbReference type="PIRSR" id="PIRSR603739-50"/>
    </source>
</evidence>
<feature type="modified residue" description="N6-(pyridoxal phosphate)lysine" evidence="12">
    <location>
        <position position="316"/>
    </location>
</feature>
<evidence type="ECO:0000256" key="6">
    <source>
        <dbReference type="ARBA" id="ARBA00022723"/>
    </source>
</evidence>
<feature type="binding site" evidence="11">
    <location>
        <position position="109"/>
    </location>
    <ligand>
        <name>[4Fe-4S] cluster</name>
        <dbReference type="ChEBI" id="CHEBI:49883"/>
        <note>4Fe-4S-S-AdoMet</note>
    </ligand>
</feature>
<dbReference type="GO" id="GO:0051539">
    <property type="term" value="F:4 iron, 4 sulfur cluster binding"/>
    <property type="evidence" value="ECO:0007669"/>
    <property type="project" value="UniProtKB-KW"/>
</dbReference>
<dbReference type="AlphaFoldDB" id="A0A918DBY7"/>
<evidence type="ECO:0000256" key="10">
    <source>
        <dbReference type="ARBA" id="ARBA00023235"/>
    </source>
</evidence>
<dbReference type="SFLD" id="SFLDG01070">
    <property type="entry name" value="PLP-dependent"/>
    <property type="match status" value="1"/>
</dbReference>
<keyword evidence="10" id="KW-0413">Isomerase</keyword>
<dbReference type="GO" id="GO:0046872">
    <property type="term" value="F:metal ion binding"/>
    <property type="evidence" value="ECO:0007669"/>
    <property type="project" value="UniProtKB-KW"/>
</dbReference>
<evidence type="ECO:0000256" key="8">
    <source>
        <dbReference type="ARBA" id="ARBA00023004"/>
    </source>
</evidence>
<dbReference type="PANTHER" id="PTHR30538:SF1">
    <property type="entry name" value="L-LYSINE 2,3-AMINOMUTASE"/>
    <property type="match status" value="1"/>
</dbReference>
<dbReference type="SUPFAM" id="SSF102114">
    <property type="entry name" value="Radical SAM enzymes"/>
    <property type="match status" value="1"/>
</dbReference>
<evidence type="ECO:0000313" key="15">
    <source>
        <dbReference type="Proteomes" id="UP000598196"/>
    </source>
</evidence>
<dbReference type="SFLD" id="SFLDS00029">
    <property type="entry name" value="Radical_SAM"/>
    <property type="match status" value="1"/>
</dbReference>
<evidence type="ECO:0000259" key="13">
    <source>
        <dbReference type="PROSITE" id="PS51918"/>
    </source>
</evidence>
<feature type="domain" description="Radical SAM core" evidence="13">
    <location>
        <begin position="91"/>
        <end position="301"/>
    </location>
</feature>
<evidence type="ECO:0000256" key="3">
    <source>
        <dbReference type="ARBA" id="ARBA00008703"/>
    </source>
</evidence>
<keyword evidence="8" id="KW-0408">Iron</keyword>
<comment type="cofactor">
    <cofactor evidence="1 12">
        <name>pyridoxal 5'-phosphate</name>
        <dbReference type="ChEBI" id="CHEBI:597326"/>
    </cofactor>
</comment>
<dbReference type="Gene3D" id="3.20.20.70">
    <property type="entry name" value="Aldolase class I"/>
    <property type="match status" value="1"/>
</dbReference>
<protein>
    <submittedName>
        <fullName evidence="14">Lysine 2,3-aminomutase</fullName>
    </submittedName>
</protein>
<dbReference type="PROSITE" id="PS51918">
    <property type="entry name" value="RADICAL_SAM"/>
    <property type="match status" value="1"/>
</dbReference>
<evidence type="ECO:0000256" key="5">
    <source>
        <dbReference type="ARBA" id="ARBA00022691"/>
    </source>
</evidence>
<dbReference type="RefSeq" id="WP_146284935.1">
    <property type="nucleotide sequence ID" value="NZ_BMLP01000001.1"/>
</dbReference>
<comment type="caution">
    <text evidence="14">The sequence shown here is derived from an EMBL/GenBank/DDBJ whole genome shotgun (WGS) entry which is preliminary data.</text>
</comment>
<keyword evidence="4 11" id="KW-0004">4Fe-4S</keyword>
<evidence type="ECO:0000256" key="2">
    <source>
        <dbReference type="ARBA" id="ARBA00001966"/>
    </source>
</evidence>
<dbReference type="PIRSF" id="PIRSF004911">
    <property type="entry name" value="DUF160"/>
    <property type="match status" value="1"/>
</dbReference>
<evidence type="ECO:0000313" key="14">
    <source>
        <dbReference type="EMBL" id="GGO29527.1"/>
    </source>
</evidence>
<dbReference type="EMBL" id="BMLP01000001">
    <property type="protein sequence ID" value="GGO29527.1"/>
    <property type="molecule type" value="Genomic_DNA"/>
</dbReference>
<dbReference type="Pfam" id="PF04055">
    <property type="entry name" value="Radical_SAM"/>
    <property type="match status" value="1"/>
</dbReference>
<gene>
    <name evidence="14" type="ORF">GCM10010991_13500</name>
</gene>
<organism evidence="14 15">
    <name type="scientific">Gemmobacter aquaticus</name>
    <dbReference type="NCBI Taxonomy" id="490185"/>
    <lineage>
        <taxon>Bacteria</taxon>
        <taxon>Pseudomonadati</taxon>
        <taxon>Pseudomonadota</taxon>
        <taxon>Alphaproteobacteria</taxon>
        <taxon>Rhodobacterales</taxon>
        <taxon>Paracoccaceae</taxon>
        <taxon>Gemmobacter</taxon>
    </lineage>
</organism>
<dbReference type="InterPro" id="IPR058240">
    <property type="entry name" value="rSAM_sf"/>
</dbReference>
<dbReference type="InterPro" id="IPR022447">
    <property type="entry name" value="Lys_aminomutase-rel"/>
</dbReference>
<evidence type="ECO:0000256" key="9">
    <source>
        <dbReference type="ARBA" id="ARBA00023014"/>
    </source>
</evidence>